<evidence type="ECO:0000256" key="5">
    <source>
        <dbReference type="ARBA" id="ARBA00023136"/>
    </source>
</evidence>
<comment type="caution">
    <text evidence="7">The sequence shown here is derived from an EMBL/GenBank/DDBJ whole genome shotgun (WGS) entry which is preliminary data.</text>
</comment>
<reference evidence="7 8" key="1">
    <citation type="submission" date="2017-06" db="EMBL/GenBank/DDBJ databases">
        <title>A platform for efficient transgenesis in Macrostomum lignano, a flatworm model organism for stem cell research.</title>
        <authorList>
            <person name="Berezikov E."/>
        </authorList>
    </citation>
    <scope>NUCLEOTIDE SEQUENCE [LARGE SCALE GENOMIC DNA]</scope>
    <source>
        <strain evidence="7">DV1</strain>
        <tissue evidence="7">Whole organism</tissue>
    </source>
</reference>
<feature type="non-terminal residue" evidence="7">
    <location>
        <position position="1"/>
    </location>
</feature>
<dbReference type="Pfam" id="PF06388">
    <property type="entry name" value="DUF1075"/>
    <property type="match status" value="1"/>
</dbReference>
<accession>A0A267DLE7</accession>
<dbReference type="InterPro" id="IPR009432">
    <property type="entry name" value="DUF1075"/>
</dbReference>
<evidence type="ECO:0000256" key="4">
    <source>
        <dbReference type="ARBA" id="ARBA00022989"/>
    </source>
</evidence>
<protein>
    <submittedName>
        <fullName evidence="7">Uncharacterized protein</fullName>
    </submittedName>
</protein>
<proteinExistence type="inferred from homology"/>
<organism evidence="7 8">
    <name type="scientific">Macrostomum lignano</name>
    <dbReference type="NCBI Taxonomy" id="282301"/>
    <lineage>
        <taxon>Eukaryota</taxon>
        <taxon>Metazoa</taxon>
        <taxon>Spiralia</taxon>
        <taxon>Lophotrochozoa</taxon>
        <taxon>Platyhelminthes</taxon>
        <taxon>Rhabditophora</taxon>
        <taxon>Macrostomorpha</taxon>
        <taxon>Macrostomida</taxon>
        <taxon>Macrostomidae</taxon>
        <taxon>Macrostomum</taxon>
    </lineage>
</organism>
<evidence type="ECO:0000313" key="7">
    <source>
        <dbReference type="EMBL" id="PAA49382.1"/>
    </source>
</evidence>
<sequence>QIKSRLSSVIQTMSALNGFAFKSFSVHCHRYKLLPWSNLSIAHLCQSSKSASNTGTGIAMKPTEWQKRILILAKKYPNTESVPASIDYESVYKPAWLHARRKFRIYLFVLVVGIGHVIVIAQFLRHRGNYWKEVQARSEQDF</sequence>
<gene>
    <name evidence="7" type="ORF">BOX15_Mlig034374g1</name>
</gene>
<comment type="similarity">
    <text evidence="2">Belongs to the UPF0389 family.</text>
</comment>
<name>A0A267DLE7_9PLAT</name>
<evidence type="ECO:0000256" key="2">
    <source>
        <dbReference type="ARBA" id="ARBA00007363"/>
    </source>
</evidence>
<dbReference type="AlphaFoldDB" id="A0A267DLE7"/>
<evidence type="ECO:0000256" key="1">
    <source>
        <dbReference type="ARBA" id="ARBA00004167"/>
    </source>
</evidence>
<evidence type="ECO:0000313" key="8">
    <source>
        <dbReference type="Proteomes" id="UP000215902"/>
    </source>
</evidence>
<keyword evidence="4 6" id="KW-1133">Transmembrane helix</keyword>
<evidence type="ECO:0000256" key="3">
    <source>
        <dbReference type="ARBA" id="ARBA00022692"/>
    </source>
</evidence>
<feature type="transmembrane region" description="Helical" evidence="6">
    <location>
        <begin position="105"/>
        <end position="124"/>
    </location>
</feature>
<keyword evidence="8" id="KW-1185">Reference proteome</keyword>
<evidence type="ECO:0000256" key="6">
    <source>
        <dbReference type="SAM" id="Phobius"/>
    </source>
</evidence>
<keyword evidence="3 6" id="KW-0812">Transmembrane</keyword>
<dbReference type="Proteomes" id="UP000215902">
    <property type="component" value="Unassembled WGS sequence"/>
</dbReference>
<keyword evidence="5 6" id="KW-0472">Membrane</keyword>
<dbReference type="OrthoDB" id="8193498at2759"/>
<dbReference type="GO" id="GO:0016020">
    <property type="term" value="C:membrane"/>
    <property type="evidence" value="ECO:0007669"/>
    <property type="project" value="UniProtKB-SubCell"/>
</dbReference>
<dbReference type="EMBL" id="NIVC01003893">
    <property type="protein sequence ID" value="PAA49382.1"/>
    <property type="molecule type" value="Genomic_DNA"/>
</dbReference>
<comment type="subcellular location">
    <subcellularLocation>
        <location evidence="1">Membrane</location>
        <topology evidence="1">Single-pass membrane protein</topology>
    </subcellularLocation>
</comment>